<comment type="subcellular location">
    <subcellularLocation>
        <location evidence="1">Cell inner membrane</location>
        <topology evidence="1">Multi-pass membrane protein</topology>
    </subcellularLocation>
    <subcellularLocation>
        <location evidence="13">Cell membrane</location>
        <topology evidence="13">Multi-pass membrane protein</topology>
    </subcellularLocation>
</comment>
<evidence type="ECO:0000256" key="8">
    <source>
        <dbReference type="ARBA" id="ARBA00022989"/>
    </source>
</evidence>
<comment type="subunit">
    <text evidence="13">Interacts with the Sec translocase complex via SecD. Specifically interacts with transmembrane segments of nascent integral membrane proteins during membrane integration.</text>
</comment>
<evidence type="ECO:0000313" key="17">
    <source>
        <dbReference type="EMBL" id="OQW49565.1"/>
    </source>
</evidence>
<dbReference type="CDD" id="cd19961">
    <property type="entry name" value="EcYidC-like_peri"/>
    <property type="match status" value="1"/>
</dbReference>
<dbReference type="Proteomes" id="UP000192872">
    <property type="component" value="Unassembled WGS sequence"/>
</dbReference>
<evidence type="ECO:0000259" key="16">
    <source>
        <dbReference type="Pfam" id="PF14849"/>
    </source>
</evidence>
<evidence type="ECO:0000256" key="1">
    <source>
        <dbReference type="ARBA" id="ARBA00004429"/>
    </source>
</evidence>
<dbReference type="NCBIfam" id="NF002353">
    <property type="entry name" value="PRK01318.1-4"/>
    <property type="match status" value="1"/>
</dbReference>
<feature type="domain" description="Membrane insertase YidC N-terminal" evidence="16">
    <location>
        <begin position="95"/>
        <end position="374"/>
    </location>
</feature>
<keyword evidence="9 13" id="KW-0472">Membrane</keyword>
<evidence type="ECO:0000256" key="2">
    <source>
        <dbReference type="ARBA" id="ARBA00010527"/>
    </source>
</evidence>
<dbReference type="NCBIfam" id="TIGR03593">
    <property type="entry name" value="yidC_nterm"/>
    <property type="match status" value="1"/>
</dbReference>
<dbReference type="InterPro" id="IPR028055">
    <property type="entry name" value="YidC/Oxa/ALB_C"/>
</dbReference>
<dbReference type="GO" id="GO:0051205">
    <property type="term" value="P:protein insertion into membrane"/>
    <property type="evidence" value="ECO:0007669"/>
    <property type="project" value="TreeGrafter"/>
</dbReference>
<dbReference type="RefSeq" id="WP_376799763.1">
    <property type="nucleotide sequence ID" value="NZ_DBNB01000008.1"/>
</dbReference>
<evidence type="ECO:0000256" key="3">
    <source>
        <dbReference type="ARBA" id="ARBA00015325"/>
    </source>
</evidence>
<reference evidence="17 18" key="1">
    <citation type="journal article" date="2017" name="Water Res.">
        <title>Comammox in drinking water systems.</title>
        <authorList>
            <person name="Wang Y."/>
            <person name="Ma L."/>
            <person name="Mao Y."/>
            <person name="Jiang X."/>
            <person name="Xia Y."/>
            <person name="Yu K."/>
            <person name="Li B."/>
            <person name="Zhang T."/>
        </authorList>
    </citation>
    <scope>NUCLEOTIDE SEQUENCE [LARGE SCALE GENOMIC DNA]</scope>
    <source>
        <strain evidence="17">SG_bin8</strain>
    </source>
</reference>
<evidence type="ECO:0000256" key="4">
    <source>
        <dbReference type="ARBA" id="ARBA00022448"/>
    </source>
</evidence>
<evidence type="ECO:0000256" key="7">
    <source>
        <dbReference type="ARBA" id="ARBA00022927"/>
    </source>
</evidence>
<feature type="transmembrane region" description="Helical" evidence="13">
    <location>
        <begin position="385"/>
        <end position="404"/>
    </location>
</feature>
<dbReference type="GO" id="GO:0032977">
    <property type="term" value="F:membrane insertase activity"/>
    <property type="evidence" value="ECO:0007669"/>
    <property type="project" value="InterPro"/>
</dbReference>
<evidence type="ECO:0000313" key="18">
    <source>
        <dbReference type="Proteomes" id="UP000192872"/>
    </source>
</evidence>
<dbReference type="Gene3D" id="2.70.98.90">
    <property type="match status" value="1"/>
</dbReference>
<dbReference type="Pfam" id="PF14849">
    <property type="entry name" value="YidC_periplas"/>
    <property type="match status" value="1"/>
</dbReference>
<dbReference type="InterPro" id="IPR038221">
    <property type="entry name" value="YidC_periplasmic_sf"/>
</dbReference>
<comment type="caution">
    <text evidence="17">The sequence shown here is derived from an EMBL/GenBank/DDBJ whole genome shotgun (WGS) entry which is preliminary data.</text>
</comment>
<evidence type="ECO:0000256" key="12">
    <source>
        <dbReference type="ARBA" id="ARBA00033342"/>
    </source>
</evidence>
<keyword evidence="7 13" id="KW-0653">Protein transport</keyword>
<feature type="transmembrane region" description="Helical" evidence="13">
    <location>
        <begin position="448"/>
        <end position="468"/>
    </location>
</feature>
<keyword evidence="10 13" id="KW-0143">Chaperone</keyword>
<dbReference type="PRINTS" id="PR01900">
    <property type="entry name" value="YIDCPROTEIN"/>
</dbReference>
<gene>
    <name evidence="13" type="primary">yidC</name>
    <name evidence="17" type="ORF">A4S15_02205</name>
</gene>
<dbReference type="STRING" id="1827387.A4S15_02205"/>
<keyword evidence="8 13" id="KW-1133">Transmembrane helix</keyword>
<dbReference type="Pfam" id="PF02096">
    <property type="entry name" value="60KD_IMP"/>
    <property type="match status" value="1"/>
</dbReference>
<feature type="domain" description="Membrane insertase YidC/Oxa/ALB C-terminal" evidence="15">
    <location>
        <begin position="385"/>
        <end position="582"/>
    </location>
</feature>
<comment type="similarity">
    <text evidence="2 13">Belongs to the OXA1/ALB3/YidC family. Type 1 subfamily.</text>
</comment>
<keyword evidence="5 13" id="KW-1003">Cell membrane</keyword>
<dbReference type="PRINTS" id="PR00701">
    <property type="entry name" value="60KDINNERMP"/>
</dbReference>
<feature type="transmembrane region" description="Helical" evidence="13">
    <location>
        <begin position="6"/>
        <end position="28"/>
    </location>
</feature>
<evidence type="ECO:0000256" key="6">
    <source>
        <dbReference type="ARBA" id="ARBA00022692"/>
    </source>
</evidence>
<evidence type="ECO:0000256" key="5">
    <source>
        <dbReference type="ARBA" id="ARBA00022475"/>
    </source>
</evidence>
<dbReference type="GO" id="GO:0005886">
    <property type="term" value="C:plasma membrane"/>
    <property type="evidence" value="ECO:0007669"/>
    <property type="project" value="UniProtKB-SubCell"/>
</dbReference>
<sequence>MKDDNTRNMILAFALSLLVLLGWQFLVVNPRVEQERLKQAAEQVAAPRGTTAPQTNTAAPGAPPVPTSPGAAPAPVNPSPTGVLTREAALAAGPRVAINTARLQGSLSLKGGRIDDLKLTGYRETVDPGSPLITLFSPSGTAAAFYAETGVVGAAGSGMPGADTLWRQEGSGALSPSTPVTLVYDNGKGQQFRRTYAVDDAYMFTINEEVRNTGSDTLTLYPYGLVSRHGTPKVAGFYILHEGLIGVLGQAGLKEYTYADIKKASQYTEKATGGWVGITDKYWAATIIPEQAEAVQGRFNASGAGAGEIYQADVLGSARTLAPASTITFSHRVFAGAKEVTVVDNYRTTLGIDRFDLLIDWGWFYFLTKPLFWIIDYFFHVFGNFGWSIILVTVLIKAVFYPLANKSYESMSRMKKVQPEMVALRERYPDDKMKQQQEMMELYKREKINPLSGCLPVLIQIPVFFALYKVIFVSIEMRHAPFIGWIKDLSAPDPTNLFTLFGLIPVQMPEFLQMGAWPIIMGVTMFIQMKMNPDPPDPVQKTMFTWMPVIFTFMLASFPAGLVIYWAWNNLLSVTQQYMMMRKQGVKVELWDNIASMFGKSAEKKS</sequence>
<feature type="region of interest" description="Disordered" evidence="14">
    <location>
        <begin position="43"/>
        <end position="78"/>
    </location>
</feature>
<evidence type="ECO:0000256" key="9">
    <source>
        <dbReference type="ARBA" id="ARBA00023136"/>
    </source>
</evidence>
<keyword evidence="6 13" id="KW-0812">Transmembrane</keyword>
<dbReference type="AlphaFoldDB" id="A0A1W9HQ24"/>
<feature type="transmembrane region" description="Helical" evidence="13">
    <location>
        <begin position="357"/>
        <end position="379"/>
    </location>
</feature>
<dbReference type="InterPro" id="IPR019998">
    <property type="entry name" value="Membr_insert_YidC"/>
</dbReference>
<name>A0A1W9HQ24_9HYPH</name>
<comment type="function">
    <text evidence="13">Required for the insertion and/or proper folding and/or complex formation of integral membrane proteins into the membrane. Involved in integration of membrane proteins that insert both dependently and independently of the Sec translocase complex, as well as at least some lipoproteins. Aids folding of multispanning membrane proteins.</text>
</comment>
<accession>A0A1W9HQ24</accession>
<keyword evidence="4 13" id="KW-0813">Transport</keyword>
<dbReference type="EMBL" id="LWDL01000031">
    <property type="protein sequence ID" value="OQW49565.1"/>
    <property type="molecule type" value="Genomic_DNA"/>
</dbReference>
<dbReference type="InterPro" id="IPR001708">
    <property type="entry name" value="YidC/ALB3/OXA1/COX18"/>
</dbReference>
<dbReference type="InterPro" id="IPR047196">
    <property type="entry name" value="YidC_ALB_C"/>
</dbReference>
<protein>
    <recommendedName>
        <fullName evidence="3 13">Membrane protein insertase YidC</fullName>
    </recommendedName>
    <alternativeName>
        <fullName evidence="12 13">Foldase YidC</fullName>
    </alternativeName>
    <alternativeName>
        <fullName evidence="11 13">Membrane integrase YidC</fullName>
    </alternativeName>
    <alternativeName>
        <fullName evidence="13">Membrane protein YidC</fullName>
    </alternativeName>
</protein>
<dbReference type="HAMAP" id="MF_01810">
    <property type="entry name" value="YidC_type1"/>
    <property type="match status" value="1"/>
</dbReference>
<evidence type="ECO:0000256" key="10">
    <source>
        <dbReference type="ARBA" id="ARBA00023186"/>
    </source>
</evidence>
<dbReference type="CDD" id="cd20070">
    <property type="entry name" value="5TM_YidC_Alb3"/>
    <property type="match status" value="1"/>
</dbReference>
<dbReference type="PANTHER" id="PTHR12428:SF65">
    <property type="entry name" value="CYTOCHROME C OXIDASE ASSEMBLY PROTEIN COX18, MITOCHONDRIAL"/>
    <property type="match status" value="1"/>
</dbReference>
<evidence type="ECO:0000256" key="14">
    <source>
        <dbReference type="SAM" id="MobiDB-lite"/>
    </source>
</evidence>
<dbReference type="PANTHER" id="PTHR12428">
    <property type="entry name" value="OXA1"/>
    <property type="match status" value="1"/>
</dbReference>
<evidence type="ECO:0000256" key="13">
    <source>
        <dbReference type="HAMAP-Rule" id="MF_01810"/>
    </source>
</evidence>
<dbReference type="GO" id="GO:0015031">
    <property type="term" value="P:protein transport"/>
    <property type="evidence" value="ECO:0007669"/>
    <property type="project" value="UniProtKB-KW"/>
</dbReference>
<proteinExistence type="inferred from homology"/>
<dbReference type="NCBIfam" id="TIGR03592">
    <property type="entry name" value="yidC_oxa1_cterm"/>
    <property type="match status" value="1"/>
</dbReference>
<evidence type="ECO:0000256" key="11">
    <source>
        <dbReference type="ARBA" id="ARBA00033245"/>
    </source>
</evidence>
<dbReference type="InterPro" id="IPR028053">
    <property type="entry name" value="Membr_insert_YidC_N"/>
</dbReference>
<organism evidence="17 18">
    <name type="scientific">Candidatus Raskinella chloraquaticus</name>
    <dbReference type="NCBI Taxonomy" id="1951219"/>
    <lineage>
        <taxon>Bacteria</taxon>
        <taxon>Pseudomonadati</taxon>
        <taxon>Pseudomonadota</taxon>
        <taxon>Alphaproteobacteria</taxon>
        <taxon>Hyphomicrobiales</taxon>
        <taxon>Phreatobacteraceae</taxon>
        <taxon>Candidatus Raskinella</taxon>
    </lineage>
</organism>
<evidence type="ECO:0000259" key="15">
    <source>
        <dbReference type="Pfam" id="PF02096"/>
    </source>
</evidence>
<feature type="transmembrane region" description="Helical" evidence="13">
    <location>
        <begin position="543"/>
        <end position="568"/>
    </location>
</feature>